<dbReference type="GO" id="GO:0005576">
    <property type="term" value="C:extracellular region"/>
    <property type="evidence" value="ECO:0007669"/>
    <property type="project" value="TreeGrafter"/>
</dbReference>
<name>A0A8J6NLP5_9CHLR</name>
<dbReference type="Gene3D" id="2.40.440.10">
    <property type="entry name" value="L,D-transpeptidase catalytic domain-like"/>
    <property type="match status" value="1"/>
</dbReference>
<feature type="region of interest" description="Disordered" evidence="7">
    <location>
        <begin position="1"/>
        <end position="48"/>
    </location>
</feature>
<dbReference type="EMBL" id="JACNJN010000105">
    <property type="protein sequence ID" value="MBC8335365.1"/>
    <property type="molecule type" value="Genomic_DNA"/>
</dbReference>
<evidence type="ECO:0000256" key="1">
    <source>
        <dbReference type="ARBA" id="ARBA00004752"/>
    </source>
</evidence>
<evidence type="ECO:0000259" key="8">
    <source>
        <dbReference type="PROSITE" id="PS52029"/>
    </source>
</evidence>
<dbReference type="CDD" id="cd16913">
    <property type="entry name" value="YkuD_like"/>
    <property type="match status" value="1"/>
</dbReference>
<feature type="active site" description="Proton donor/acceptor" evidence="6">
    <location>
        <position position="123"/>
    </location>
</feature>
<feature type="domain" description="L,D-TPase catalytic" evidence="8">
    <location>
        <begin position="50"/>
        <end position="163"/>
    </location>
</feature>
<dbReference type="UniPathway" id="UPA00219"/>
<protein>
    <submittedName>
        <fullName evidence="9">L,D-transpeptidase</fullName>
    </submittedName>
</protein>
<gene>
    <name evidence="9" type="ORF">H8E29_08885</name>
</gene>
<dbReference type="Proteomes" id="UP000614469">
    <property type="component" value="Unassembled WGS sequence"/>
</dbReference>
<sequence>MTPTSTFTPTPTNTYTPTNTPLPTKTPNPTKTPKPAPTSQSPGEIGGGEHWIDINLSEQRVYAYAGNTLINSFIVSTGTWQTPTVTGSYRVYVKYRSTRMTGPGYDLPNVPYVMYFYKGYGLHGTYWHNNFGTPMSHGCVNLRTNDAAWLYNFSSVGTLVRIHY</sequence>
<dbReference type="GO" id="GO:0016740">
    <property type="term" value="F:transferase activity"/>
    <property type="evidence" value="ECO:0007669"/>
    <property type="project" value="UniProtKB-KW"/>
</dbReference>
<dbReference type="GO" id="GO:0071972">
    <property type="term" value="F:peptidoglycan L,D-transpeptidase activity"/>
    <property type="evidence" value="ECO:0007669"/>
    <property type="project" value="TreeGrafter"/>
</dbReference>
<evidence type="ECO:0000256" key="4">
    <source>
        <dbReference type="ARBA" id="ARBA00022984"/>
    </source>
</evidence>
<accession>A0A8J6NLP5</accession>
<feature type="compositionally biased region" description="Low complexity" evidence="7">
    <location>
        <begin position="1"/>
        <end position="23"/>
    </location>
</feature>
<evidence type="ECO:0000256" key="5">
    <source>
        <dbReference type="ARBA" id="ARBA00023316"/>
    </source>
</evidence>
<keyword evidence="5 6" id="KW-0961">Cell wall biogenesis/degradation</keyword>
<dbReference type="PANTHER" id="PTHR30582">
    <property type="entry name" value="L,D-TRANSPEPTIDASE"/>
    <property type="match status" value="1"/>
</dbReference>
<evidence type="ECO:0000313" key="10">
    <source>
        <dbReference type="Proteomes" id="UP000614469"/>
    </source>
</evidence>
<evidence type="ECO:0000256" key="3">
    <source>
        <dbReference type="ARBA" id="ARBA00022960"/>
    </source>
</evidence>
<feature type="compositionally biased region" description="Pro residues" evidence="7">
    <location>
        <begin position="24"/>
        <end position="36"/>
    </location>
</feature>
<dbReference type="InterPro" id="IPR050979">
    <property type="entry name" value="LD-transpeptidase"/>
</dbReference>
<comment type="pathway">
    <text evidence="1 6">Cell wall biogenesis; peptidoglycan biosynthesis.</text>
</comment>
<dbReference type="SUPFAM" id="SSF141523">
    <property type="entry name" value="L,D-transpeptidase catalytic domain-like"/>
    <property type="match status" value="1"/>
</dbReference>
<proteinExistence type="predicted"/>
<keyword evidence="2" id="KW-0808">Transferase</keyword>
<dbReference type="Pfam" id="PF03734">
    <property type="entry name" value="YkuD"/>
    <property type="match status" value="1"/>
</dbReference>
<organism evidence="9 10">
    <name type="scientific">Candidatus Desulfolinea nitratireducens</name>
    <dbReference type="NCBI Taxonomy" id="2841698"/>
    <lineage>
        <taxon>Bacteria</taxon>
        <taxon>Bacillati</taxon>
        <taxon>Chloroflexota</taxon>
        <taxon>Anaerolineae</taxon>
        <taxon>Anaerolineales</taxon>
        <taxon>Anaerolineales incertae sedis</taxon>
        <taxon>Candidatus Desulfolinea</taxon>
    </lineage>
</organism>
<dbReference type="GO" id="GO:0018104">
    <property type="term" value="P:peptidoglycan-protein cross-linking"/>
    <property type="evidence" value="ECO:0007669"/>
    <property type="project" value="TreeGrafter"/>
</dbReference>
<evidence type="ECO:0000313" key="9">
    <source>
        <dbReference type="EMBL" id="MBC8335365.1"/>
    </source>
</evidence>
<feature type="active site" description="Nucleophile" evidence="6">
    <location>
        <position position="139"/>
    </location>
</feature>
<dbReference type="AlphaFoldDB" id="A0A8J6NLP5"/>
<reference evidence="9 10" key="1">
    <citation type="submission" date="2020-08" db="EMBL/GenBank/DDBJ databases">
        <title>Bridging the membrane lipid divide: bacteria of the FCB group superphylum have the potential to synthesize archaeal ether lipids.</title>
        <authorList>
            <person name="Villanueva L."/>
            <person name="Von Meijenfeldt F.A.B."/>
            <person name="Westbye A.B."/>
            <person name="Yadav S."/>
            <person name="Hopmans E.C."/>
            <person name="Dutilh B.E."/>
            <person name="Sinninghe Damste J.S."/>
        </authorList>
    </citation>
    <scope>NUCLEOTIDE SEQUENCE [LARGE SCALE GENOMIC DNA]</scope>
    <source>
        <strain evidence="9">NIOZ-UU36</strain>
    </source>
</reference>
<evidence type="ECO:0000256" key="7">
    <source>
        <dbReference type="SAM" id="MobiDB-lite"/>
    </source>
</evidence>
<dbReference type="GO" id="GO:0071555">
    <property type="term" value="P:cell wall organization"/>
    <property type="evidence" value="ECO:0007669"/>
    <property type="project" value="UniProtKB-UniRule"/>
</dbReference>
<dbReference type="GO" id="GO:0008360">
    <property type="term" value="P:regulation of cell shape"/>
    <property type="evidence" value="ECO:0007669"/>
    <property type="project" value="UniProtKB-UniRule"/>
</dbReference>
<dbReference type="PANTHER" id="PTHR30582:SF2">
    <property type="entry name" value="L,D-TRANSPEPTIDASE YCIB-RELATED"/>
    <property type="match status" value="1"/>
</dbReference>
<evidence type="ECO:0000256" key="6">
    <source>
        <dbReference type="PROSITE-ProRule" id="PRU01373"/>
    </source>
</evidence>
<evidence type="ECO:0000256" key="2">
    <source>
        <dbReference type="ARBA" id="ARBA00022679"/>
    </source>
</evidence>
<dbReference type="InterPro" id="IPR038063">
    <property type="entry name" value="Transpep_catalytic_dom"/>
</dbReference>
<comment type="caution">
    <text evidence="9">The sequence shown here is derived from an EMBL/GenBank/DDBJ whole genome shotgun (WGS) entry which is preliminary data.</text>
</comment>
<keyword evidence="4 6" id="KW-0573">Peptidoglycan synthesis</keyword>
<dbReference type="InterPro" id="IPR005490">
    <property type="entry name" value="LD_TPept_cat_dom"/>
</dbReference>
<dbReference type="PROSITE" id="PS52029">
    <property type="entry name" value="LD_TPASE"/>
    <property type="match status" value="1"/>
</dbReference>
<keyword evidence="3 6" id="KW-0133">Cell shape</keyword>